<name>L8JIC8_9BACT</name>
<protein>
    <submittedName>
        <fullName evidence="1">Uncharacterized protein</fullName>
    </submittedName>
</protein>
<evidence type="ECO:0000313" key="2">
    <source>
        <dbReference type="Proteomes" id="UP000011135"/>
    </source>
</evidence>
<dbReference type="EMBL" id="AMZN01000107">
    <property type="protein sequence ID" value="ELR68580.1"/>
    <property type="molecule type" value="Genomic_DNA"/>
</dbReference>
<dbReference type="AlphaFoldDB" id="L8JIC8"/>
<reference evidence="1 2" key="1">
    <citation type="submission" date="2012-12" db="EMBL/GenBank/DDBJ databases">
        <title>Genome assembly of Fulvivirga imtechensis AK7.</title>
        <authorList>
            <person name="Nupur N."/>
            <person name="Khatri I."/>
            <person name="Kumar R."/>
            <person name="Subramanian S."/>
            <person name="Pinnaka A."/>
        </authorList>
    </citation>
    <scope>NUCLEOTIDE SEQUENCE [LARGE SCALE GENOMIC DNA]</scope>
    <source>
        <strain evidence="1 2">AK7</strain>
    </source>
</reference>
<dbReference type="Proteomes" id="UP000011135">
    <property type="component" value="Unassembled WGS sequence"/>
</dbReference>
<evidence type="ECO:0000313" key="1">
    <source>
        <dbReference type="EMBL" id="ELR68580.1"/>
    </source>
</evidence>
<dbReference type="STRING" id="1237149.C900_00228"/>
<proteinExistence type="predicted"/>
<gene>
    <name evidence="1" type="ORF">C900_00228</name>
</gene>
<accession>L8JIC8</accession>
<keyword evidence="2" id="KW-1185">Reference proteome</keyword>
<sequence length="49" mass="5505">MSLSSAKSRNNFDQSKQLACIIFLKAKSLQRSRQATNVVQAFTLQKNGF</sequence>
<comment type="caution">
    <text evidence="1">The sequence shown here is derived from an EMBL/GenBank/DDBJ whole genome shotgun (WGS) entry which is preliminary data.</text>
</comment>
<organism evidence="1 2">
    <name type="scientific">Fulvivirga imtechensis AK7</name>
    <dbReference type="NCBI Taxonomy" id="1237149"/>
    <lineage>
        <taxon>Bacteria</taxon>
        <taxon>Pseudomonadati</taxon>
        <taxon>Bacteroidota</taxon>
        <taxon>Cytophagia</taxon>
        <taxon>Cytophagales</taxon>
        <taxon>Fulvivirgaceae</taxon>
        <taxon>Fulvivirga</taxon>
    </lineage>
</organism>